<dbReference type="PANTHER" id="PTHR24114:SF2">
    <property type="entry name" value="F-BOX DOMAIN-CONTAINING PROTEIN-RELATED"/>
    <property type="match status" value="1"/>
</dbReference>
<sequence length="223" mass="24034">ILKKDEPVPSEEDDAATLEEVHVVETGSVGKKEAGAAALVPGRSFTKPAETEAERQDQIEGKLQEKRRREKSEGKLLPSHGASERILERCGMSWPRVLECLETNDDELRELDLSCSGIGNDEAASLAAALVKNTSLQTLNLSGNRIGAEGAARLAEFLEKNTSLQTLDLRSNGIGAKGAARLAAALEKNTSLQALYLSGNEISDQVKQRLRAVAEKTGKKIFL</sequence>
<feature type="compositionally biased region" description="Basic and acidic residues" evidence="1">
    <location>
        <begin position="49"/>
        <end position="64"/>
    </location>
</feature>
<evidence type="ECO:0000313" key="3">
    <source>
        <dbReference type="Proteomes" id="UP001230188"/>
    </source>
</evidence>
<dbReference type="AlphaFoldDB" id="A0AAD7XHV0"/>
<dbReference type="SUPFAM" id="SSF52047">
    <property type="entry name" value="RNI-like"/>
    <property type="match status" value="1"/>
</dbReference>
<reference evidence="2" key="1">
    <citation type="submission" date="2023-01" db="EMBL/GenBank/DDBJ databases">
        <title>Metagenome sequencing of chrysophaentin producing Chrysophaeum taylorii.</title>
        <authorList>
            <person name="Davison J."/>
            <person name="Bewley C."/>
        </authorList>
    </citation>
    <scope>NUCLEOTIDE SEQUENCE</scope>
    <source>
        <strain evidence="2">NIES-1699</strain>
    </source>
</reference>
<dbReference type="SMART" id="SM00368">
    <property type="entry name" value="LRR_RI"/>
    <property type="match status" value="4"/>
</dbReference>
<accession>A0AAD7XHV0</accession>
<comment type="caution">
    <text evidence="2">The sequence shown here is derived from an EMBL/GenBank/DDBJ whole genome shotgun (WGS) entry which is preliminary data.</text>
</comment>
<dbReference type="EMBL" id="JAQMWT010000600">
    <property type="protein sequence ID" value="KAJ8598966.1"/>
    <property type="molecule type" value="Genomic_DNA"/>
</dbReference>
<organism evidence="2 3">
    <name type="scientific">Chrysophaeum taylorii</name>
    <dbReference type="NCBI Taxonomy" id="2483200"/>
    <lineage>
        <taxon>Eukaryota</taxon>
        <taxon>Sar</taxon>
        <taxon>Stramenopiles</taxon>
        <taxon>Ochrophyta</taxon>
        <taxon>Pelagophyceae</taxon>
        <taxon>Pelagomonadales</taxon>
        <taxon>Pelagomonadaceae</taxon>
        <taxon>Chrysophaeum</taxon>
    </lineage>
</organism>
<dbReference type="Pfam" id="PF13516">
    <property type="entry name" value="LRR_6"/>
    <property type="match status" value="4"/>
</dbReference>
<evidence type="ECO:0000256" key="1">
    <source>
        <dbReference type="SAM" id="MobiDB-lite"/>
    </source>
</evidence>
<feature type="non-terminal residue" evidence="2">
    <location>
        <position position="1"/>
    </location>
</feature>
<feature type="region of interest" description="Disordered" evidence="1">
    <location>
        <begin position="1"/>
        <end position="80"/>
    </location>
</feature>
<dbReference type="PANTHER" id="PTHR24114">
    <property type="entry name" value="LEUCINE RICH REPEAT FAMILY PROTEIN"/>
    <property type="match status" value="1"/>
</dbReference>
<dbReference type="InterPro" id="IPR032675">
    <property type="entry name" value="LRR_dom_sf"/>
</dbReference>
<dbReference type="Proteomes" id="UP001230188">
    <property type="component" value="Unassembled WGS sequence"/>
</dbReference>
<dbReference type="InterPro" id="IPR001611">
    <property type="entry name" value="Leu-rich_rpt"/>
</dbReference>
<protein>
    <submittedName>
        <fullName evidence="2">Uncharacterized protein</fullName>
    </submittedName>
</protein>
<gene>
    <name evidence="2" type="ORF">CTAYLR_010708</name>
</gene>
<name>A0AAD7XHV0_9STRA</name>
<feature type="compositionally biased region" description="Acidic residues" evidence="1">
    <location>
        <begin position="8"/>
        <end position="17"/>
    </location>
</feature>
<dbReference type="InterPro" id="IPR052394">
    <property type="entry name" value="LRR-containing"/>
</dbReference>
<keyword evidence="3" id="KW-1185">Reference proteome</keyword>
<evidence type="ECO:0000313" key="2">
    <source>
        <dbReference type="EMBL" id="KAJ8598966.1"/>
    </source>
</evidence>
<proteinExistence type="predicted"/>
<dbReference type="Gene3D" id="3.80.10.10">
    <property type="entry name" value="Ribonuclease Inhibitor"/>
    <property type="match status" value="1"/>
</dbReference>